<dbReference type="EMBL" id="CP048739">
    <property type="protein sequence ID" value="QIB72879.1"/>
    <property type="molecule type" value="Genomic_DNA"/>
</dbReference>
<dbReference type="GeneID" id="44077813"/>
<sequence length="248" mass="28440">MAEDGERDRPHRFSEGQGFSEDYEEFSLDPPELNVDPAKVDPVDTRVITDELDERNIAKDQVDVEQLVDVGLSYMQINRFEEATETFERAAQFADEDSLEAQEAWVNKGAAHAQLEEYDEAIGAYKEALRIDDDSEHAASAETNLAYALWQFGETEEALHHAERAVEIDPRFPQAWYNRGFFLQERGLSEDAVNAFDNAIRLGMRNADVLEEKARALEELGREDEAEQVQQQADELRQQQEQELIEDR</sequence>
<organism evidence="4 5">
    <name type="scientific">Halogeometricum borinquense</name>
    <dbReference type="NCBI Taxonomy" id="60847"/>
    <lineage>
        <taxon>Archaea</taxon>
        <taxon>Methanobacteriati</taxon>
        <taxon>Methanobacteriota</taxon>
        <taxon>Stenosarchaea group</taxon>
        <taxon>Halobacteria</taxon>
        <taxon>Halobacteriales</taxon>
        <taxon>Haloferacaceae</taxon>
        <taxon>Halogeometricum</taxon>
    </lineage>
</organism>
<feature type="compositionally biased region" description="Basic and acidic residues" evidence="3">
    <location>
        <begin position="234"/>
        <end position="248"/>
    </location>
</feature>
<evidence type="ECO:0000256" key="1">
    <source>
        <dbReference type="ARBA" id="ARBA00022737"/>
    </source>
</evidence>
<feature type="region of interest" description="Disordered" evidence="3">
    <location>
        <begin position="1"/>
        <end position="40"/>
    </location>
</feature>
<keyword evidence="1" id="KW-0677">Repeat</keyword>
<dbReference type="SUPFAM" id="SSF48452">
    <property type="entry name" value="TPR-like"/>
    <property type="match status" value="1"/>
</dbReference>
<evidence type="ECO:0000313" key="5">
    <source>
        <dbReference type="Proteomes" id="UP000465846"/>
    </source>
</evidence>
<dbReference type="Pfam" id="PF13424">
    <property type="entry name" value="TPR_12"/>
    <property type="match status" value="1"/>
</dbReference>
<evidence type="ECO:0000313" key="4">
    <source>
        <dbReference type="EMBL" id="QIB72879.1"/>
    </source>
</evidence>
<keyword evidence="2" id="KW-0802">TPR repeat</keyword>
<dbReference type="InterPro" id="IPR011990">
    <property type="entry name" value="TPR-like_helical_dom_sf"/>
</dbReference>
<dbReference type="Pfam" id="PF13181">
    <property type="entry name" value="TPR_8"/>
    <property type="match status" value="1"/>
</dbReference>
<dbReference type="Gene3D" id="1.25.40.10">
    <property type="entry name" value="Tetratricopeptide repeat domain"/>
    <property type="match status" value="2"/>
</dbReference>
<dbReference type="AlphaFoldDB" id="A0A6C0UGH4"/>
<dbReference type="PANTHER" id="PTHR44943:SF8">
    <property type="entry name" value="TPR REPEAT-CONTAINING PROTEIN MJ0263"/>
    <property type="match status" value="1"/>
</dbReference>
<feature type="compositionally biased region" description="Basic and acidic residues" evidence="3">
    <location>
        <begin position="1"/>
        <end position="14"/>
    </location>
</feature>
<dbReference type="RefSeq" id="WP_163485064.1">
    <property type="nucleotide sequence ID" value="NZ_CP048739.1"/>
</dbReference>
<evidence type="ECO:0000256" key="2">
    <source>
        <dbReference type="ARBA" id="ARBA00022803"/>
    </source>
</evidence>
<dbReference type="InterPro" id="IPR019734">
    <property type="entry name" value="TPR_rpt"/>
</dbReference>
<proteinExistence type="predicted"/>
<dbReference type="SMART" id="SM00028">
    <property type="entry name" value="TPR"/>
    <property type="match status" value="5"/>
</dbReference>
<name>A0A6C0UGH4_9EURY</name>
<dbReference type="PROSITE" id="PS50005">
    <property type="entry name" value="TPR"/>
    <property type="match status" value="4"/>
</dbReference>
<evidence type="ECO:0000256" key="3">
    <source>
        <dbReference type="SAM" id="MobiDB-lite"/>
    </source>
</evidence>
<dbReference type="Proteomes" id="UP000465846">
    <property type="component" value="Chromosome"/>
</dbReference>
<feature type="region of interest" description="Disordered" evidence="3">
    <location>
        <begin position="220"/>
        <end position="248"/>
    </location>
</feature>
<accession>A0A6C0UGH4</accession>
<dbReference type="PANTHER" id="PTHR44943">
    <property type="entry name" value="CELLULOSE SYNTHASE OPERON PROTEIN C"/>
    <property type="match status" value="1"/>
</dbReference>
<protein>
    <submittedName>
        <fullName evidence="4">Tetratricopeptide repeat protein</fullName>
    </submittedName>
</protein>
<reference evidence="4 5" key="1">
    <citation type="submission" date="2020-02" db="EMBL/GenBank/DDBJ databases">
        <title>Whole genome sequence of Halogeometricum borinquense strain wsp4.</title>
        <authorList>
            <person name="Verma D.K."/>
            <person name="Gopal K."/>
            <person name="Prasad E.S."/>
        </authorList>
    </citation>
    <scope>NUCLEOTIDE SEQUENCE [LARGE SCALE GENOMIC DNA]</scope>
    <source>
        <strain evidence="5">wsp4</strain>
    </source>
</reference>
<dbReference type="PROSITE" id="PS50293">
    <property type="entry name" value="TPR_REGION"/>
    <property type="match status" value="1"/>
</dbReference>
<dbReference type="Pfam" id="PF13432">
    <property type="entry name" value="TPR_16"/>
    <property type="match status" value="1"/>
</dbReference>
<gene>
    <name evidence="4" type="ORF">G3I44_00390</name>
</gene>
<dbReference type="InterPro" id="IPR051685">
    <property type="entry name" value="Ycf3/AcsC/BcsC/TPR_MFPF"/>
</dbReference>